<dbReference type="Proteomes" id="UP000183832">
    <property type="component" value="Unassembled WGS sequence"/>
</dbReference>
<gene>
    <name evidence="1" type="ORF">CLUMA_CG004111</name>
</gene>
<accession>A0A1J1HQV5</accession>
<protein>
    <submittedName>
        <fullName evidence="1">CLUMA_CG004111, isoform A</fullName>
    </submittedName>
</protein>
<keyword evidence="2" id="KW-1185">Reference proteome</keyword>
<sequence length="98" mass="11439">MIMMQSPPRGSFTAYVIGKDFKYFNQVKLKGMNESENAKLSKNVTQVLHTKITQHSYKLLEREIDEINKLKLISCDDDDDGKSFEKKKRIDMPTRLLK</sequence>
<dbReference type="AlphaFoldDB" id="A0A1J1HQV5"/>
<evidence type="ECO:0000313" key="2">
    <source>
        <dbReference type="Proteomes" id="UP000183832"/>
    </source>
</evidence>
<evidence type="ECO:0000313" key="1">
    <source>
        <dbReference type="EMBL" id="CRK90355.1"/>
    </source>
</evidence>
<name>A0A1J1HQV5_9DIPT</name>
<organism evidence="1 2">
    <name type="scientific">Clunio marinus</name>
    <dbReference type="NCBI Taxonomy" id="568069"/>
    <lineage>
        <taxon>Eukaryota</taxon>
        <taxon>Metazoa</taxon>
        <taxon>Ecdysozoa</taxon>
        <taxon>Arthropoda</taxon>
        <taxon>Hexapoda</taxon>
        <taxon>Insecta</taxon>
        <taxon>Pterygota</taxon>
        <taxon>Neoptera</taxon>
        <taxon>Endopterygota</taxon>
        <taxon>Diptera</taxon>
        <taxon>Nematocera</taxon>
        <taxon>Chironomoidea</taxon>
        <taxon>Chironomidae</taxon>
        <taxon>Clunio</taxon>
    </lineage>
</organism>
<proteinExistence type="predicted"/>
<reference evidence="1 2" key="1">
    <citation type="submission" date="2015-04" db="EMBL/GenBank/DDBJ databases">
        <authorList>
            <person name="Syromyatnikov M.Y."/>
            <person name="Popov V.N."/>
        </authorList>
    </citation>
    <scope>NUCLEOTIDE SEQUENCE [LARGE SCALE GENOMIC DNA]</scope>
</reference>
<dbReference type="EMBL" id="CVRI01000018">
    <property type="protein sequence ID" value="CRK90355.1"/>
    <property type="molecule type" value="Genomic_DNA"/>
</dbReference>